<feature type="signal peptide" evidence="1">
    <location>
        <begin position="1"/>
        <end position="17"/>
    </location>
</feature>
<accession>J4GJI5</accession>
<keyword evidence="1" id="KW-0732">Signal</keyword>
<dbReference type="RefSeq" id="XP_012178453.1">
    <property type="nucleotide sequence ID" value="XM_012323063.1"/>
</dbReference>
<evidence type="ECO:0000313" key="3">
    <source>
        <dbReference type="Proteomes" id="UP000006352"/>
    </source>
</evidence>
<dbReference type="AlphaFoldDB" id="J4GJI5"/>
<dbReference type="HOGENOM" id="CLU_672747_0_0_1"/>
<dbReference type="EMBL" id="HE796918">
    <property type="protein sequence ID" value="CCL99170.1"/>
    <property type="molecule type" value="Genomic_DNA"/>
</dbReference>
<sequence length="409" mass="46151">MPHLFFVISLLCSPVAASTMRMLRKYLPPLEHEVTSSTDSASSLKDYLRDVWAALETFDPYASNADDKFRDLCLFIIRRSYGKLQSRIRLPQRIWKARLSDAILQWSPSTMDTVQPRWVEASSFLLDSPLKPPFDIFPIPSCGTTDTGLEWEFSSVTLKTWAWYLAALLRRLEVAVEHLSVARGKGDTAETAALERTLHAHCYDLCGYVLWKQGIVKRLLVNSSLGDTLEEYIRRKKAEAASADGERKTSGGDDESQEMRPFANENMGQLVFRHLKLVVASHAAAMHLFSRRSVDLLRGQLRTATESHIAVNKKCCWCCTRLAEILLKRYHMTCNVPGSHGLVFAWSPPVDGLELPVLLDSEGCLWDELFRAVQAHDNFVPTHSRHSSASSSVVDVEFKQTHDVVLDDV</sequence>
<protein>
    <submittedName>
        <fullName evidence="2">Uncharacterized protein</fullName>
    </submittedName>
</protein>
<name>J4GJI5_9APHY</name>
<evidence type="ECO:0000256" key="1">
    <source>
        <dbReference type="SAM" id="SignalP"/>
    </source>
</evidence>
<keyword evidence="3" id="KW-1185">Reference proteome</keyword>
<dbReference type="OrthoDB" id="2757766at2759"/>
<reference evidence="2 3" key="1">
    <citation type="journal article" date="2012" name="Appl. Environ. Microbiol.">
        <title>Short-read sequencing for genomic analysis of the brown rot fungus Fibroporia radiculosa.</title>
        <authorList>
            <person name="Tang J.D."/>
            <person name="Perkins A.D."/>
            <person name="Sonstegard T.S."/>
            <person name="Schroeder S.G."/>
            <person name="Burgess S.C."/>
            <person name="Diehl S.V."/>
        </authorList>
    </citation>
    <scope>NUCLEOTIDE SEQUENCE [LARGE SCALE GENOMIC DNA]</scope>
    <source>
        <strain evidence="2 3">TFFH 294</strain>
    </source>
</reference>
<dbReference type="InParanoid" id="J4GJI5"/>
<organism evidence="2 3">
    <name type="scientific">Fibroporia radiculosa</name>
    <dbReference type="NCBI Taxonomy" id="599839"/>
    <lineage>
        <taxon>Eukaryota</taxon>
        <taxon>Fungi</taxon>
        <taxon>Dikarya</taxon>
        <taxon>Basidiomycota</taxon>
        <taxon>Agaricomycotina</taxon>
        <taxon>Agaricomycetes</taxon>
        <taxon>Polyporales</taxon>
        <taxon>Fibroporiaceae</taxon>
        <taxon>Fibroporia</taxon>
    </lineage>
</organism>
<dbReference type="Proteomes" id="UP000006352">
    <property type="component" value="Unassembled WGS sequence"/>
</dbReference>
<evidence type="ECO:0000313" key="2">
    <source>
        <dbReference type="EMBL" id="CCL99170.1"/>
    </source>
</evidence>
<proteinExistence type="predicted"/>
<feature type="chain" id="PRO_5003778161" evidence="1">
    <location>
        <begin position="18"/>
        <end position="409"/>
    </location>
</feature>
<dbReference type="GeneID" id="24094081"/>
<gene>
    <name evidence="2" type="ORF">FIBRA_01185</name>
</gene>